<evidence type="ECO:0008006" key="3">
    <source>
        <dbReference type="Google" id="ProtNLM"/>
    </source>
</evidence>
<accession>A0ABS0TBC1</accession>
<dbReference type="EMBL" id="JABANU010000045">
    <property type="protein sequence ID" value="MBI5976029.1"/>
    <property type="molecule type" value="Genomic_DNA"/>
</dbReference>
<gene>
    <name evidence="1" type="ORF">HHH54_10740</name>
</gene>
<protein>
    <recommendedName>
        <fullName evidence="3">Phage protein</fullName>
    </recommendedName>
</protein>
<evidence type="ECO:0000313" key="2">
    <source>
        <dbReference type="Proteomes" id="UP000751852"/>
    </source>
</evidence>
<proteinExistence type="predicted"/>
<dbReference type="Proteomes" id="UP000751852">
    <property type="component" value="Unassembled WGS sequence"/>
</dbReference>
<sequence>MGTRGMQIIFGIGLFLLILFIAMGTVLPELNRHTYEGIVTEKYQETHAMTTGKTQFIELKTKDGIKKIENSDILLHYKMNSRDLQKDIKEGKPTRVKTIGFNIPSLGLYPNLYDVEQSE</sequence>
<name>A0ABS0TBC1_9STAP</name>
<organism evidence="1 2">
    <name type="scientific">Staphylococcus canis</name>
    <dbReference type="NCBI Taxonomy" id="2724942"/>
    <lineage>
        <taxon>Bacteria</taxon>
        <taxon>Bacillati</taxon>
        <taxon>Bacillota</taxon>
        <taxon>Bacilli</taxon>
        <taxon>Bacillales</taxon>
        <taxon>Staphylococcaceae</taxon>
        <taxon>Staphylococcus</taxon>
    </lineage>
</organism>
<reference evidence="1 2" key="1">
    <citation type="submission" date="2020-04" db="EMBL/GenBank/DDBJ databases">
        <title>Staphylococcus species from domestic dog.</title>
        <authorList>
            <person name="Paterson G.K."/>
        </authorList>
    </citation>
    <scope>NUCLEOTIDE SEQUENCE [LARGE SCALE GENOMIC DNA]</scope>
    <source>
        <strain evidence="1 2">H16/1A</strain>
    </source>
</reference>
<comment type="caution">
    <text evidence="1">The sequence shown here is derived from an EMBL/GenBank/DDBJ whole genome shotgun (WGS) entry which is preliminary data.</text>
</comment>
<evidence type="ECO:0000313" key="1">
    <source>
        <dbReference type="EMBL" id="MBI5976029.1"/>
    </source>
</evidence>
<keyword evidence="2" id="KW-1185">Reference proteome</keyword>